<organism evidence="1 2">
    <name type="scientific">Lepeophtheirus salmonis</name>
    <name type="common">Salmon louse</name>
    <name type="synonym">Caligus salmonis</name>
    <dbReference type="NCBI Taxonomy" id="72036"/>
    <lineage>
        <taxon>Eukaryota</taxon>
        <taxon>Metazoa</taxon>
        <taxon>Ecdysozoa</taxon>
        <taxon>Arthropoda</taxon>
        <taxon>Crustacea</taxon>
        <taxon>Multicrustacea</taxon>
        <taxon>Hexanauplia</taxon>
        <taxon>Copepoda</taxon>
        <taxon>Siphonostomatoida</taxon>
        <taxon>Caligidae</taxon>
        <taxon>Lepeophtheirus</taxon>
    </lineage>
</organism>
<keyword evidence="2" id="KW-1185">Reference proteome</keyword>
<dbReference type="OrthoDB" id="6077919at2759"/>
<name>A0A7R8CJ08_LEPSM</name>
<dbReference type="Proteomes" id="UP000675881">
    <property type="component" value="Chromosome 14"/>
</dbReference>
<dbReference type="AlphaFoldDB" id="A0A7R8CJ08"/>
<evidence type="ECO:0000313" key="1">
    <source>
        <dbReference type="EMBL" id="CAF2837960.1"/>
    </source>
</evidence>
<evidence type="ECO:0000313" key="2">
    <source>
        <dbReference type="Proteomes" id="UP000675881"/>
    </source>
</evidence>
<dbReference type="EMBL" id="HG994593">
    <property type="protein sequence ID" value="CAF2837960.1"/>
    <property type="molecule type" value="Genomic_DNA"/>
</dbReference>
<gene>
    <name evidence="1" type="ORF">LSAA_5039</name>
</gene>
<protein>
    <submittedName>
        <fullName evidence="1">(salmon louse) hypothetical protein</fullName>
    </submittedName>
</protein>
<reference evidence="1" key="1">
    <citation type="submission" date="2021-02" db="EMBL/GenBank/DDBJ databases">
        <authorList>
            <person name="Bekaert M."/>
        </authorList>
    </citation>
    <scope>NUCLEOTIDE SEQUENCE</scope>
    <source>
        <strain evidence="1">IoA-00</strain>
    </source>
</reference>
<proteinExistence type="predicted"/>
<sequence>MDELNTEEGARKREFCGYAACLTGEDLWTLVKERVLEDLPFLELFYSKVGHSLRGRDSSWILEASLLIQFLLDELNSVFKEGLNQNDESIHKNAFFPPPKD</sequence>
<accession>A0A7R8CJ08</accession>